<keyword evidence="1" id="KW-0472">Membrane</keyword>
<dbReference type="AlphaFoldDB" id="A0A2T7PPK5"/>
<proteinExistence type="predicted"/>
<feature type="transmembrane region" description="Helical" evidence="1">
    <location>
        <begin position="53"/>
        <end position="82"/>
    </location>
</feature>
<sequence length="142" mass="15275">MQGVWCCCCCCCCTWPAVLLYPSCCLKASDGWLGGHPGQLEVLYIKVYVVSGGVVWCGVVWCGVWWCGVVWCLAVWCGVAALRKASGREYPGHVTSCCNMSGVPRADGEEVPVFLVKATEGCSINNSHGGEQSDEKLAKSSW</sequence>
<dbReference type="Proteomes" id="UP000245119">
    <property type="component" value="Linkage Group LG2"/>
</dbReference>
<keyword evidence="1" id="KW-1133">Transmembrane helix</keyword>
<feature type="chain" id="PRO_5015613488" evidence="2">
    <location>
        <begin position="21"/>
        <end position="142"/>
    </location>
</feature>
<protein>
    <submittedName>
        <fullName evidence="3">Uncharacterized protein</fullName>
    </submittedName>
</protein>
<evidence type="ECO:0000313" key="3">
    <source>
        <dbReference type="EMBL" id="PVD35330.1"/>
    </source>
</evidence>
<keyword evidence="2" id="KW-0732">Signal</keyword>
<reference evidence="3 4" key="1">
    <citation type="submission" date="2018-04" db="EMBL/GenBank/DDBJ databases">
        <title>The genome of golden apple snail Pomacea canaliculata provides insight into stress tolerance and invasive adaptation.</title>
        <authorList>
            <person name="Liu C."/>
            <person name="Liu B."/>
            <person name="Ren Y."/>
            <person name="Zhang Y."/>
            <person name="Wang H."/>
            <person name="Li S."/>
            <person name="Jiang F."/>
            <person name="Yin L."/>
            <person name="Zhang G."/>
            <person name="Qian W."/>
            <person name="Fan W."/>
        </authorList>
    </citation>
    <scope>NUCLEOTIDE SEQUENCE [LARGE SCALE GENOMIC DNA]</scope>
    <source>
        <strain evidence="3">SZHN2017</strain>
        <tissue evidence="3">Muscle</tissue>
    </source>
</reference>
<keyword evidence="4" id="KW-1185">Reference proteome</keyword>
<accession>A0A2T7PPK5</accession>
<evidence type="ECO:0000256" key="1">
    <source>
        <dbReference type="SAM" id="Phobius"/>
    </source>
</evidence>
<organism evidence="3 4">
    <name type="scientific">Pomacea canaliculata</name>
    <name type="common">Golden apple snail</name>
    <dbReference type="NCBI Taxonomy" id="400727"/>
    <lineage>
        <taxon>Eukaryota</taxon>
        <taxon>Metazoa</taxon>
        <taxon>Spiralia</taxon>
        <taxon>Lophotrochozoa</taxon>
        <taxon>Mollusca</taxon>
        <taxon>Gastropoda</taxon>
        <taxon>Caenogastropoda</taxon>
        <taxon>Architaenioglossa</taxon>
        <taxon>Ampullarioidea</taxon>
        <taxon>Ampullariidae</taxon>
        <taxon>Pomacea</taxon>
    </lineage>
</organism>
<feature type="signal peptide" evidence="2">
    <location>
        <begin position="1"/>
        <end position="20"/>
    </location>
</feature>
<evidence type="ECO:0000313" key="4">
    <source>
        <dbReference type="Proteomes" id="UP000245119"/>
    </source>
</evidence>
<dbReference type="EMBL" id="PZQS01000002">
    <property type="protein sequence ID" value="PVD35330.1"/>
    <property type="molecule type" value="Genomic_DNA"/>
</dbReference>
<evidence type="ECO:0000256" key="2">
    <source>
        <dbReference type="SAM" id="SignalP"/>
    </source>
</evidence>
<keyword evidence="1" id="KW-0812">Transmembrane</keyword>
<name>A0A2T7PPK5_POMCA</name>
<gene>
    <name evidence="3" type="ORF">C0Q70_02290</name>
</gene>
<comment type="caution">
    <text evidence="3">The sequence shown here is derived from an EMBL/GenBank/DDBJ whole genome shotgun (WGS) entry which is preliminary data.</text>
</comment>